<feature type="transmembrane region" description="Helical" evidence="5">
    <location>
        <begin position="26"/>
        <end position="44"/>
    </location>
</feature>
<accession>A0A2K2UEJ0</accession>
<evidence type="ECO:0000256" key="3">
    <source>
        <dbReference type="ARBA" id="ARBA00022989"/>
    </source>
</evidence>
<protein>
    <recommendedName>
        <fullName evidence="6">Ferric oxidoreductase domain-containing protein</fullName>
    </recommendedName>
</protein>
<feature type="domain" description="Ferric oxidoreductase" evidence="6">
    <location>
        <begin position="88"/>
        <end position="176"/>
    </location>
</feature>
<gene>
    <name evidence="7" type="ORF">C2L71_01460</name>
</gene>
<comment type="caution">
    <text evidence="7">The sequence shown here is derived from an EMBL/GenBank/DDBJ whole genome shotgun (WGS) entry which is preliminary data.</text>
</comment>
<evidence type="ECO:0000313" key="8">
    <source>
        <dbReference type="Proteomes" id="UP000236197"/>
    </source>
</evidence>
<keyword evidence="4 5" id="KW-0472">Membrane</keyword>
<dbReference type="GO" id="GO:0016020">
    <property type="term" value="C:membrane"/>
    <property type="evidence" value="ECO:0007669"/>
    <property type="project" value="UniProtKB-SubCell"/>
</dbReference>
<evidence type="ECO:0000256" key="2">
    <source>
        <dbReference type="ARBA" id="ARBA00022692"/>
    </source>
</evidence>
<evidence type="ECO:0000256" key="1">
    <source>
        <dbReference type="ARBA" id="ARBA00004141"/>
    </source>
</evidence>
<sequence>MSQIVSATLVVVFAVVFRGAVKQRPVLFYVLAALVAAVGMYFTFNPSPGGMVRALAYAIQKGHPGFSMLALVMFVGVFDRKSVVRRALGPVRGELSIIGAILMLAHAVPYLANYLAMAGAVFSLKPSVQMSLALAVVLLFLLGVLAVTSIKALSVRMDARTWKRIQRLVYPFFLLVFVHLLGYMLVPLRAGATDLLVGFGFYVVIFAAYLVLRTRRFILDRRVGLPEYGAASAMISTSKEATQ</sequence>
<evidence type="ECO:0000259" key="6">
    <source>
        <dbReference type="Pfam" id="PF01794"/>
    </source>
</evidence>
<evidence type="ECO:0000313" key="7">
    <source>
        <dbReference type="EMBL" id="PNV68679.1"/>
    </source>
</evidence>
<proteinExistence type="predicted"/>
<reference evidence="8" key="1">
    <citation type="submission" date="2018-01" db="EMBL/GenBank/DDBJ databases">
        <title>Rubneribacter badeniensis gen. nov., sp. nov., and Colonibacter rubneri, gen. nov., sp. nov., WGS of new members of the Eggerthellaceae.</title>
        <authorList>
            <person name="Danylec N."/>
            <person name="Stoll D.A."/>
            <person name="Doetsch A."/>
            <person name="Kulling S.E."/>
            <person name="Huch M."/>
        </authorList>
    </citation>
    <scope>NUCLEOTIDE SEQUENCE [LARGE SCALE GENOMIC DNA]</scope>
    <source>
        <strain evidence="8">ResAG-96</strain>
    </source>
</reference>
<dbReference type="InterPro" id="IPR013130">
    <property type="entry name" value="Fe3_Rdtase_TM_dom"/>
</dbReference>
<dbReference type="AlphaFoldDB" id="A0A2K2UEJ0"/>
<feature type="transmembrane region" description="Helical" evidence="5">
    <location>
        <begin position="64"/>
        <end position="83"/>
    </location>
</feature>
<dbReference type="Proteomes" id="UP000236197">
    <property type="component" value="Unassembled WGS sequence"/>
</dbReference>
<comment type="subcellular location">
    <subcellularLocation>
        <location evidence="1">Membrane</location>
        <topology evidence="1">Multi-pass membrane protein</topology>
    </subcellularLocation>
</comment>
<keyword evidence="8" id="KW-1185">Reference proteome</keyword>
<feature type="transmembrane region" description="Helical" evidence="5">
    <location>
        <begin position="95"/>
        <end position="116"/>
    </location>
</feature>
<dbReference type="Pfam" id="PF01794">
    <property type="entry name" value="Ferric_reduct"/>
    <property type="match status" value="1"/>
</dbReference>
<dbReference type="EMBL" id="PPEK01000001">
    <property type="protein sequence ID" value="PNV68679.1"/>
    <property type="molecule type" value="Genomic_DNA"/>
</dbReference>
<name>A0A2K2UEJ0_9ACTN</name>
<dbReference type="RefSeq" id="WP_103264006.1">
    <property type="nucleotide sequence ID" value="NZ_CABMLE010000001.1"/>
</dbReference>
<organism evidence="7 8">
    <name type="scientific">Enteroscipio rubneri</name>
    <dbReference type="NCBI Taxonomy" id="2070686"/>
    <lineage>
        <taxon>Bacteria</taxon>
        <taxon>Bacillati</taxon>
        <taxon>Actinomycetota</taxon>
        <taxon>Coriobacteriia</taxon>
        <taxon>Eggerthellales</taxon>
        <taxon>Eggerthellaceae</taxon>
        <taxon>Enteroscipio</taxon>
    </lineage>
</organism>
<keyword evidence="2 5" id="KW-0812">Transmembrane</keyword>
<feature type="transmembrane region" description="Helical" evidence="5">
    <location>
        <begin position="168"/>
        <end position="186"/>
    </location>
</feature>
<evidence type="ECO:0000256" key="4">
    <source>
        <dbReference type="ARBA" id="ARBA00023136"/>
    </source>
</evidence>
<dbReference type="OrthoDB" id="3174396at2"/>
<feature type="transmembrane region" description="Helical" evidence="5">
    <location>
        <begin position="128"/>
        <end position="147"/>
    </location>
</feature>
<evidence type="ECO:0000256" key="5">
    <source>
        <dbReference type="SAM" id="Phobius"/>
    </source>
</evidence>
<feature type="transmembrane region" description="Helical" evidence="5">
    <location>
        <begin position="192"/>
        <end position="212"/>
    </location>
</feature>
<keyword evidence="3 5" id="KW-1133">Transmembrane helix</keyword>